<feature type="domain" description="Putative regulatory protein FmdB zinc ribbon" evidence="2">
    <location>
        <begin position="1"/>
        <end position="44"/>
    </location>
</feature>
<dbReference type="InterPro" id="IPR013429">
    <property type="entry name" value="Regulatory_FmdB_Zinc_ribbon"/>
</dbReference>
<dbReference type="SMART" id="SM00834">
    <property type="entry name" value="CxxC_CXXC_SSSS"/>
    <property type="match status" value="1"/>
</dbReference>
<name>A0A160VHW4_9ZZZZ</name>
<reference evidence="3" key="1">
    <citation type="submission" date="2015-10" db="EMBL/GenBank/DDBJ databases">
        <authorList>
            <person name="Gilbert D.G."/>
        </authorList>
    </citation>
    <scope>NUCLEOTIDE SEQUENCE</scope>
</reference>
<evidence type="ECO:0000259" key="2">
    <source>
        <dbReference type="SMART" id="SM00834"/>
    </source>
</evidence>
<evidence type="ECO:0000313" key="3">
    <source>
        <dbReference type="EMBL" id="CUV10092.1"/>
    </source>
</evidence>
<dbReference type="NCBIfam" id="TIGR02605">
    <property type="entry name" value="CxxC_CxxC_SSSS"/>
    <property type="match status" value="1"/>
</dbReference>
<accession>A0A160VHW4</accession>
<gene>
    <name evidence="3" type="ORF">MGWOODY_Mmi2631</name>
</gene>
<sequence length="96" mass="10936">MPTYDYICNECGERFENFQTMSSRPLAKRPNCEEKNCNVTRVISGGSGLIFKGSGFYLTDYKDDKPKADKKVKETKKKDDKPVKKEKTATTAKTEK</sequence>
<dbReference type="Pfam" id="PF09723">
    <property type="entry name" value="Zn_ribbon_8"/>
    <property type="match status" value="1"/>
</dbReference>
<dbReference type="AlphaFoldDB" id="A0A160VHW4"/>
<organism evidence="3">
    <name type="scientific">hydrothermal vent metagenome</name>
    <dbReference type="NCBI Taxonomy" id="652676"/>
    <lineage>
        <taxon>unclassified sequences</taxon>
        <taxon>metagenomes</taxon>
        <taxon>ecological metagenomes</taxon>
    </lineage>
</organism>
<proteinExistence type="predicted"/>
<dbReference type="EMBL" id="FAXC01000353">
    <property type="protein sequence ID" value="CUV10092.1"/>
    <property type="molecule type" value="Genomic_DNA"/>
</dbReference>
<evidence type="ECO:0000256" key="1">
    <source>
        <dbReference type="SAM" id="MobiDB-lite"/>
    </source>
</evidence>
<dbReference type="PANTHER" id="PTHR34404:SF2">
    <property type="entry name" value="CONSERVED SERINE RICH PROTEIN"/>
    <property type="match status" value="1"/>
</dbReference>
<protein>
    <recommendedName>
        <fullName evidence="2">Putative regulatory protein FmdB zinc ribbon domain-containing protein</fullName>
    </recommendedName>
</protein>
<dbReference type="PANTHER" id="PTHR34404">
    <property type="entry name" value="REGULATORY PROTEIN, FMDB FAMILY"/>
    <property type="match status" value="1"/>
</dbReference>
<feature type="region of interest" description="Disordered" evidence="1">
    <location>
        <begin position="68"/>
        <end position="96"/>
    </location>
</feature>